<dbReference type="PROSITE" id="PS50893">
    <property type="entry name" value="ABC_TRANSPORTER_2"/>
    <property type="match status" value="1"/>
</dbReference>
<feature type="domain" description="ABC transmembrane type-1" evidence="11">
    <location>
        <begin position="36"/>
        <end position="327"/>
    </location>
</feature>
<evidence type="ECO:0000256" key="2">
    <source>
        <dbReference type="ARBA" id="ARBA00022448"/>
    </source>
</evidence>
<comment type="subcellular location">
    <subcellularLocation>
        <location evidence="1">Cell membrane</location>
        <topology evidence="1">Multi-pass membrane protein</topology>
    </subcellularLocation>
</comment>
<evidence type="ECO:0000259" key="11">
    <source>
        <dbReference type="PROSITE" id="PS50929"/>
    </source>
</evidence>
<proteinExistence type="predicted"/>
<dbReference type="SUPFAM" id="SSF90123">
    <property type="entry name" value="ABC transporter transmembrane region"/>
    <property type="match status" value="1"/>
</dbReference>
<feature type="transmembrane region" description="Helical" evidence="9">
    <location>
        <begin position="266"/>
        <end position="292"/>
    </location>
</feature>
<dbReference type="GO" id="GO:0005886">
    <property type="term" value="C:plasma membrane"/>
    <property type="evidence" value="ECO:0007669"/>
    <property type="project" value="UniProtKB-SubCell"/>
</dbReference>
<feature type="transmembrane region" description="Helical" evidence="9">
    <location>
        <begin position="33"/>
        <end position="55"/>
    </location>
</feature>
<dbReference type="Pfam" id="PF00664">
    <property type="entry name" value="ABC_membrane"/>
    <property type="match status" value="1"/>
</dbReference>
<dbReference type="FunFam" id="3.40.50.300:FF:000221">
    <property type="entry name" value="Multidrug ABC transporter ATP-binding protein"/>
    <property type="match status" value="1"/>
</dbReference>
<accession>Q97LA1</accession>
<evidence type="ECO:0000313" key="12">
    <source>
        <dbReference type="EMBL" id="AAK78638.1"/>
    </source>
</evidence>
<dbReference type="GeneID" id="44997172"/>
<dbReference type="GO" id="GO:0015421">
    <property type="term" value="F:ABC-type oligopeptide transporter activity"/>
    <property type="evidence" value="ECO:0007669"/>
    <property type="project" value="TreeGrafter"/>
</dbReference>
<dbReference type="KEGG" id="cac:CA_C0661"/>
<dbReference type="GO" id="GO:0005524">
    <property type="term" value="F:ATP binding"/>
    <property type="evidence" value="ECO:0007669"/>
    <property type="project" value="UniProtKB-KW"/>
</dbReference>
<evidence type="ECO:0000256" key="4">
    <source>
        <dbReference type="ARBA" id="ARBA00022692"/>
    </source>
</evidence>
<evidence type="ECO:0000256" key="5">
    <source>
        <dbReference type="ARBA" id="ARBA00022741"/>
    </source>
</evidence>
<evidence type="ECO:0000256" key="6">
    <source>
        <dbReference type="ARBA" id="ARBA00022840"/>
    </source>
</evidence>
<feature type="transmembrane region" description="Helical" evidence="9">
    <location>
        <begin position="76"/>
        <end position="96"/>
    </location>
</feature>
<keyword evidence="6 12" id="KW-0067">ATP-binding</keyword>
<reference evidence="12 13" key="1">
    <citation type="journal article" date="2001" name="J. Bacteriol.">
        <title>Genome sequence and comparative analysis of the solvent-producing bacterium Clostridium acetobutylicum.</title>
        <authorList>
            <person name="Nolling J."/>
            <person name="Breton G."/>
            <person name="Omelchenko M.V."/>
            <person name="Makarova K.S."/>
            <person name="Zeng Q."/>
            <person name="Gibson R."/>
            <person name="Lee H.M."/>
            <person name="Dubois J."/>
            <person name="Qiu D."/>
            <person name="Hitti J."/>
            <person name="Wolf Y.I."/>
            <person name="Tatusov R.L."/>
            <person name="Sabathe F."/>
            <person name="Doucette-Stamm L."/>
            <person name="Soucaille P."/>
            <person name="Daly M.J."/>
            <person name="Bennett G.N."/>
            <person name="Koonin E.V."/>
            <person name="Smith D.R."/>
        </authorList>
    </citation>
    <scope>NUCLEOTIDE SEQUENCE [LARGE SCALE GENOMIC DNA]</scope>
    <source>
        <strain evidence="13">ATCC 824 / DSM 792 / JCM 1419 / LMG 5710 / VKM B-1787</strain>
    </source>
</reference>
<keyword evidence="7 9" id="KW-1133">Transmembrane helix</keyword>
<dbReference type="HOGENOM" id="CLU_000604_84_3_9"/>
<evidence type="ECO:0000313" key="13">
    <source>
        <dbReference type="Proteomes" id="UP000000814"/>
    </source>
</evidence>
<dbReference type="InterPro" id="IPR011527">
    <property type="entry name" value="ABC1_TM_dom"/>
</dbReference>
<evidence type="ECO:0000256" key="7">
    <source>
        <dbReference type="ARBA" id="ARBA00022989"/>
    </source>
</evidence>
<evidence type="ECO:0000259" key="10">
    <source>
        <dbReference type="PROSITE" id="PS50893"/>
    </source>
</evidence>
<keyword evidence="4 9" id="KW-0812">Transmembrane</keyword>
<dbReference type="InterPro" id="IPR036640">
    <property type="entry name" value="ABC1_TM_sf"/>
</dbReference>
<dbReference type="Pfam" id="PF00005">
    <property type="entry name" value="ABC_tran"/>
    <property type="match status" value="1"/>
</dbReference>
<organism evidence="12 13">
    <name type="scientific">Clostridium acetobutylicum (strain ATCC 824 / DSM 792 / JCM 1419 / IAM 19013 / LMG 5710 / NBRC 13948 / NRRL B-527 / VKM B-1787 / 2291 / W)</name>
    <dbReference type="NCBI Taxonomy" id="272562"/>
    <lineage>
        <taxon>Bacteria</taxon>
        <taxon>Bacillati</taxon>
        <taxon>Bacillota</taxon>
        <taxon>Clostridia</taxon>
        <taxon>Eubacteriales</taxon>
        <taxon>Clostridiaceae</taxon>
        <taxon>Clostridium</taxon>
    </lineage>
</organism>
<dbReference type="PATRIC" id="fig|272562.8.peg.864"/>
<dbReference type="Proteomes" id="UP000000814">
    <property type="component" value="Chromosome"/>
</dbReference>
<dbReference type="InterPro" id="IPR017871">
    <property type="entry name" value="ABC_transporter-like_CS"/>
</dbReference>
<dbReference type="Gene3D" id="1.20.1560.10">
    <property type="entry name" value="ABC transporter type 1, transmembrane domain"/>
    <property type="match status" value="1"/>
</dbReference>
<dbReference type="AlphaFoldDB" id="Q97LA1"/>
<dbReference type="InterPro" id="IPR003593">
    <property type="entry name" value="AAA+_ATPase"/>
</dbReference>
<evidence type="ECO:0000256" key="3">
    <source>
        <dbReference type="ARBA" id="ARBA00022475"/>
    </source>
</evidence>
<dbReference type="eggNOG" id="COG1132">
    <property type="taxonomic scope" value="Bacteria"/>
</dbReference>
<dbReference type="STRING" id="272562.CA_C0661"/>
<dbReference type="SMART" id="SM00382">
    <property type="entry name" value="AAA"/>
    <property type="match status" value="1"/>
</dbReference>
<name>Q97LA1_CLOAB</name>
<dbReference type="EMBL" id="AE001437">
    <property type="protein sequence ID" value="AAK78638.1"/>
    <property type="molecule type" value="Genomic_DNA"/>
</dbReference>
<keyword evidence="3" id="KW-1003">Cell membrane</keyword>
<keyword evidence="8 9" id="KW-0472">Membrane</keyword>
<dbReference type="OrthoDB" id="2328604at2"/>
<gene>
    <name evidence="12" type="ordered locus">CA_C0661</name>
</gene>
<dbReference type="InterPro" id="IPR003439">
    <property type="entry name" value="ABC_transporter-like_ATP-bd"/>
</dbReference>
<dbReference type="PROSITE" id="PS00211">
    <property type="entry name" value="ABC_TRANSPORTER_1"/>
    <property type="match status" value="1"/>
</dbReference>
<evidence type="ECO:0000256" key="1">
    <source>
        <dbReference type="ARBA" id="ARBA00004651"/>
    </source>
</evidence>
<dbReference type="Gene3D" id="3.40.50.300">
    <property type="entry name" value="P-loop containing nucleotide triphosphate hydrolases"/>
    <property type="match status" value="1"/>
</dbReference>
<keyword evidence="2" id="KW-0813">Transport</keyword>
<dbReference type="InterPro" id="IPR039421">
    <property type="entry name" value="Type_1_exporter"/>
</dbReference>
<dbReference type="GO" id="GO:0016887">
    <property type="term" value="F:ATP hydrolysis activity"/>
    <property type="evidence" value="ECO:0007669"/>
    <property type="project" value="InterPro"/>
</dbReference>
<dbReference type="PANTHER" id="PTHR43394:SF1">
    <property type="entry name" value="ATP-BINDING CASSETTE SUB-FAMILY B MEMBER 10, MITOCHONDRIAL"/>
    <property type="match status" value="1"/>
</dbReference>
<dbReference type="PROSITE" id="PS50929">
    <property type="entry name" value="ABC_TM1F"/>
    <property type="match status" value="1"/>
</dbReference>
<feature type="domain" description="ABC transporter" evidence="10">
    <location>
        <begin position="363"/>
        <end position="603"/>
    </location>
</feature>
<dbReference type="PIR" id="C96981">
    <property type="entry name" value="C96981"/>
</dbReference>
<keyword evidence="13" id="KW-1185">Reference proteome</keyword>
<protein>
    <submittedName>
        <fullName evidence="12">ABC transporter ATP-binding protein (Multidrug resistance protein)</fullName>
    </submittedName>
</protein>
<dbReference type="InterPro" id="IPR027417">
    <property type="entry name" value="P-loop_NTPase"/>
</dbReference>
<keyword evidence="5" id="KW-0547">Nucleotide-binding</keyword>
<dbReference type="RefSeq" id="WP_010963980.1">
    <property type="nucleotide sequence ID" value="NC_003030.1"/>
</dbReference>
<dbReference type="PANTHER" id="PTHR43394">
    <property type="entry name" value="ATP-DEPENDENT PERMEASE MDL1, MITOCHONDRIAL"/>
    <property type="match status" value="1"/>
</dbReference>
<evidence type="ECO:0000256" key="9">
    <source>
        <dbReference type="SAM" id="Phobius"/>
    </source>
</evidence>
<evidence type="ECO:0000256" key="8">
    <source>
        <dbReference type="ARBA" id="ARBA00023136"/>
    </source>
</evidence>
<feature type="transmembrane region" description="Helical" evidence="9">
    <location>
        <begin position="168"/>
        <end position="196"/>
    </location>
</feature>
<dbReference type="SUPFAM" id="SSF52540">
    <property type="entry name" value="P-loop containing nucleoside triphosphate hydrolases"/>
    <property type="match status" value="1"/>
</dbReference>
<sequence>MKYSNINKKLGSFLSSSKNIIKTVKLLWKSSSLSFIATLIITVLNGIIVPINMVISKYLIDSVVNALKNKSPIDSLNKVLFWLVVEFGVIAFSYVIGRVNTYFSTIQSKCLNNSISELLIKKANELDLSYFENDEFYNKIEKANSQAVGTTIQIVNGLTQIVKNFTTLVGAIVIVFQLSPIILLLCIMTSIPMFIINIKIYKQKYNIYSKRIEKTRLAHYLQMVMMDYIPVKEIKLNRIGDWLEKIILSIYKDNLNQDKKIEKKQLLIMSIVDIFNTIISYGYKIYVIFITLTQRLSIGSMNMYISALTNLEDSVKNTLDNFALLYSNNLYIENLFYVLDLKPLILNNNSGKKEFINEIRDSIEFRNVSFKYPNSKKYALKNVSFKIEANQNCAIVGLNGCGKTTLIKLLTRLYDPTEGEIYIDNINIKEFNIESLYKGIGIVFQDFMKYPFDVKKNIGFGNIDNLDNFELIKTAAKKANAYTFIQGLSNKFDTKLQKMWSNGVDLSLGQWQKLAISRAFMSNACLLILDEPTASIDAKSEYELFKDFKELMGEGTSILISHRFSTVKMADKIIVLKDGEIVEQGNHDSLIKSDGLYAELYNMQADAYLVNEDKNIDVSKDKLKDIV</sequence>